<dbReference type="Pfam" id="PF00440">
    <property type="entry name" value="TetR_N"/>
    <property type="match status" value="1"/>
</dbReference>
<dbReference type="RefSeq" id="WP_074308096.1">
    <property type="nucleotide sequence ID" value="NZ_FSQT01000001.1"/>
</dbReference>
<dbReference type="PANTHER" id="PTHR30055:SF239">
    <property type="entry name" value="TRANSCRIPTIONAL REGULATORY PROTEIN"/>
    <property type="match status" value="1"/>
</dbReference>
<feature type="DNA-binding region" description="H-T-H motif" evidence="2">
    <location>
        <begin position="32"/>
        <end position="51"/>
    </location>
</feature>
<dbReference type="GO" id="GO:0000976">
    <property type="term" value="F:transcription cis-regulatory region binding"/>
    <property type="evidence" value="ECO:0007669"/>
    <property type="project" value="TreeGrafter"/>
</dbReference>
<dbReference type="PANTHER" id="PTHR30055">
    <property type="entry name" value="HTH-TYPE TRANSCRIPTIONAL REGULATOR RUTR"/>
    <property type="match status" value="1"/>
</dbReference>
<keyword evidence="1 2" id="KW-0238">DNA-binding</keyword>
<reference evidence="5" key="1">
    <citation type="submission" date="2016-12" db="EMBL/GenBank/DDBJ databases">
        <authorList>
            <person name="Varghese N."/>
            <person name="Submissions S."/>
        </authorList>
    </citation>
    <scope>NUCLEOTIDE SEQUENCE [LARGE SCALE GENOMIC DNA]</scope>
    <source>
        <strain evidence="5">DSM 45599</strain>
    </source>
</reference>
<feature type="domain" description="HTH tetR-type" evidence="3">
    <location>
        <begin position="9"/>
        <end position="69"/>
    </location>
</feature>
<sequence length="199" mass="22366">MSHIKFETRTPRDRWIEAGLEALAAGGPDAVRVEALAKQLGVTKGGFYGFFTDRDALLTAMLDTWERESTDEVLDRIEREGGHPKTRIARAGVLTFSSDRLLPIDLAIRDWSRRDQAVADRLRRVDNRRMGLLREMIGTFCDDPEEVEARSVLAFCLLIGEHFLAADHGDRTRAQVVRRAGDLILDRRPGNGTGIRLPT</sequence>
<protein>
    <submittedName>
        <fullName evidence="4">DNA-binding transcriptional regulator, AcrR family</fullName>
    </submittedName>
</protein>
<dbReference type="GO" id="GO:0003700">
    <property type="term" value="F:DNA-binding transcription factor activity"/>
    <property type="evidence" value="ECO:0007669"/>
    <property type="project" value="TreeGrafter"/>
</dbReference>
<dbReference type="InterPro" id="IPR050109">
    <property type="entry name" value="HTH-type_TetR-like_transc_reg"/>
</dbReference>
<dbReference type="STRING" id="709881.SAMN04489832_0297"/>
<organism evidence="4 5">
    <name type="scientific">Micromonospora cremea</name>
    <dbReference type="NCBI Taxonomy" id="709881"/>
    <lineage>
        <taxon>Bacteria</taxon>
        <taxon>Bacillati</taxon>
        <taxon>Actinomycetota</taxon>
        <taxon>Actinomycetes</taxon>
        <taxon>Micromonosporales</taxon>
        <taxon>Micromonosporaceae</taxon>
        <taxon>Micromonospora</taxon>
    </lineage>
</organism>
<evidence type="ECO:0000313" key="5">
    <source>
        <dbReference type="Proteomes" id="UP000185124"/>
    </source>
</evidence>
<name>A0A1N5TNX5_9ACTN</name>
<dbReference type="Proteomes" id="UP000185124">
    <property type="component" value="Unassembled WGS sequence"/>
</dbReference>
<accession>A0A1N5TNX5</accession>
<evidence type="ECO:0000256" key="2">
    <source>
        <dbReference type="PROSITE-ProRule" id="PRU00335"/>
    </source>
</evidence>
<dbReference type="PROSITE" id="PS50977">
    <property type="entry name" value="HTH_TETR_2"/>
    <property type="match status" value="1"/>
</dbReference>
<evidence type="ECO:0000256" key="1">
    <source>
        <dbReference type="ARBA" id="ARBA00023125"/>
    </source>
</evidence>
<proteinExistence type="predicted"/>
<gene>
    <name evidence="4" type="ORF">SAMN04489832_0297</name>
</gene>
<dbReference type="EMBL" id="FSQT01000001">
    <property type="protein sequence ID" value="SIM50210.1"/>
    <property type="molecule type" value="Genomic_DNA"/>
</dbReference>
<dbReference type="SUPFAM" id="SSF46689">
    <property type="entry name" value="Homeodomain-like"/>
    <property type="match status" value="1"/>
</dbReference>
<dbReference type="OrthoDB" id="3218408at2"/>
<dbReference type="InterPro" id="IPR009057">
    <property type="entry name" value="Homeodomain-like_sf"/>
</dbReference>
<evidence type="ECO:0000313" key="4">
    <source>
        <dbReference type="EMBL" id="SIM50210.1"/>
    </source>
</evidence>
<dbReference type="AlphaFoldDB" id="A0A1N5TNX5"/>
<dbReference type="Gene3D" id="1.10.357.10">
    <property type="entry name" value="Tetracycline Repressor, domain 2"/>
    <property type="match status" value="1"/>
</dbReference>
<dbReference type="InterPro" id="IPR001647">
    <property type="entry name" value="HTH_TetR"/>
</dbReference>
<keyword evidence="5" id="KW-1185">Reference proteome</keyword>
<evidence type="ECO:0000259" key="3">
    <source>
        <dbReference type="PROSITE" id="PS50977"/>
    </source>
</evidence>